<organism evidence="3 4">
    <name type="scientific">Trematosphaeria pertusa</name>
    <dbReference type="NCBI Taxonomy" id="390896"/>
    <lineage>
        <taxon>Eukaryota</taxon>
        <taxon>Fungi</taxon>
        <taxon>Dikarya</taxon>
        <taxon>Ascomycota</taxon>
        <taxon>Pezizomycotina</taxon>
        <taxon>Dothideomycetes</taxon>
        <taxon>Pleosporomycetidae</taxon>
        <taxon>Pleosporales</taxon>
        <taxon>Massarineae</taxon>
        <taxon>Trematosphaeriaceae</taxon>
        <taxon>Trematosphaeria</taxon>
    </lineage>
</organism>
<evidence type="ECO:0000313" key="4">
    <source>
        <dbReference type="Proteomes" id="UP000800094"/>
    </source>
</evidence>
<feature type="compositionally biased region" description="Basic and acidic residues" evidence="1">
    <location>
        <begin position="144"/>
        <end position="155"/>
    </location>
</feature>
<dbReference type="EMBL" id="ML987195">
    <property type="protein sequence ID" value="KAF2248662.1"/>
    <property type="molecule type" value="Genomic_DNA"/>
</dbReference>
<dbReference type="Pfam" id="PF22980">
    <property type="entry name" value="Myb_DNA-bind_8"/>
    <property type="match status" value="2"/>
</dbReference>
<feature type="domain" description="Myb-like DNA-binding" evidence="2">
    <location>
        <begin position="6"/>
        <end position="51"/>
    </location>
</feature>
<dbReference type="AlphaFoldDB" id="A0A6A6IFI2"/>
<dbReference type="Proteomes" id="UP000800094">
    <property type="component" value="Unassembled WGS sequence"/>
</dbReference>
<sequence length="224" mass="24381">MPTEGENVQYLYLVLTNGGPPQIDMVAVSKALDLSPGATSKRWSRLKQAMEQGKYPSAGSYGFLWLCVKHSTRDKTPDWHSIAKACGTTPGAASKRYSRMKQAFEKGDATPSSTTPTKSKATTNGDTTPTTTTKRKRVSATKKASKDVGKYKPGDEEPDDDEDFTPSKPKRARAGTAKATSTSFNPTEATTFIKSDPGMNPNRSVEDEEKADEHFYDAVEGVEE</sequence>
<feature type="compositionally biased region" description="Polar residues" evidence="1">
    <location>
        <begin position="178"/>
        <end position="193"/>
    </location>
</feature>
<dbReference type="RefSeq" id="XP_033683666.1">
    <property type="nucleotide sequence ID" value="XM_033822532.1"/>
</dbReference>
<dbReference type="GeneID" id="54575862"/>
<feature type="non-terminal residue" evidence="3">
    <location>
        <position position="224"/>
    </location>
</feature>
<evidence type="ECO:0000256" key="1">
    <source>
        <dbReference type="SAM" id="MobiDB-lite"/>
    </source>
</evidence>
<evidence type="ECO:0000313" key="3">
    <source>
        <dbReference type="EMBL" id="KAF2248662.1"/>
    </source>
</evidence>
<evidence type="ECO:0000259" key="2">
    <source>
        <dbReference type="Pfam" id="PF22980"/>
    </source>
</evidence>
<dbReference type="InterPro" id="IPR054505">
    <property type="entry name" value="Myb_DNA-bind_8"/>
</dbReference>
<dbReference type="OrthoDB" id="3944408at2759"/>
<protein>
    <recommendedName>
        <fullName evidence="2">Myb-like DNA-binding domain-containing protein</fullName>
    </recommendedName>
</protein>
<accession>A0A6A6IFI2</accession>
<feature type="domain" description="Myb-like DNA-binding" evidence="2">
    <location>
        <begin position="60"/>
        <end position="106"/>
    </location>
</feature>
<reference evidence="3" key="1">
    <citation type="journal article" date="2020" name="Stud. Mycol.">
        <title>101 Dothideomycetes genomes: a test case for predicting lifestyles and emergence of pathogens.</title>
        <authorList>
            <person name="Haridas S."/>
            <person name="Albert R."/>
            <person name="Binder M."/>
            <person name="Bloem J."/>
            <person name="Labutti K."/>
            <person name="Salamov A."/>
            <person name="Andreopoulos B."/>
            <person name="Baker S."/>
            <person name="Barry K."/>
            <person name="Bills G."/>
            <person name="Bluhm B."/>
            <person name="Cannon C."/>
            <person name="Castanera R."/>
            <person name="Culley D."/>
            <person name="Daum C."/>
            <person name="Ezra D."/>
            <person name="Gonzalez J."/>
            <person name="Henrissat B."/>
            <person name="Kuo A."/>
            <person name="Liang C."/>
            <person name="Lipzen A."/>
            <person name="Lutzoni F."/>
            <person name="Magnuson J."/>
            <person name="Mondo S."/>
            <person name="Nolan M."/>
            <person name="Ohm R."/>
            <person name="Pangilinan J."/>
            <person name="Park H.-J."/>
            <person name="Ramirez L."/>
            <person name="Alfaro M."/>
            <person name="Sun H."/>
            <person name="Tritt A."/>
            <person name="Yoshinaga Y."/>
            <person name="Zwiers L.-H."/>
            <person name="Turgeon B."/>
            <person name="Goodwin S."/>
            <person name="Spatafora J."/>
            <person name="Crous P."/>
            <person name="Grigoriev I."/>
        </authorList>
    </citation>
    <scope>NUCLEOTIDE SEQUENCE</scope>
    <source>
        <strain evidence="3">CBS 122368</strain>
    </source>
</reference>
<proteinExistence type="predicted"/>
<name>A0A6A6IFI2_9PLEO</name>
<feature type="region of interest" description="Disordered" evidence="1">
    <location>
        <begin position="104"/>
        <end position="224"/>
    </location>
</feature>
<keyword evidence="4" id="KW-1185">Reference proteome</keyword>
<gene>
    <name evidence="3" type="ORF">BU26DRAFT_377441</name>
</gene>
<feature type="compositionally biased region" description="Low complexity" evidence="1">
    <location>
        <begin position="109"/>
        <end position="132"/>
    </location>
</feature>